<geneLocation type="plasmid" evidence="2">
    <name>pCIR10</name>
</geneLocation>
<organism evidence="2">
    <name type="scientific">Thermococcus sp. CIR10</name>
    <dbReference type="NCBI Taxonomy" id="1197731"/>
    <lineage>
        <taxon>Archaea</taxon>
        <taxon>Methanobacteriati</taxon>
        <taxon>Methanobacteriota</taxon>
        <taxon>Thermococci</taxon>
        <taxon>Thermococcales</taxon>
        <taxon>Thermococcaceae</taxon>
        <taxon>Thermococcus</taxon>
    </lineage>
</organism>
<dbReference type="EMBL" id="JQ661330">
    <property type="protein sequence ID" value="AFZ84269.1"/>
    <property type="molecule type" value="Genomic_DNA"/>
</dbReference>
<feature type="transmembrane region" description="Helical" evidence="1">
    <location>
        <begin position="41"/>
        <end position="64"/>
    </location>
</feature>
<proteinExistence type="predicted"/>
<keyword evidence="1" id="KW-1133">Transmembrane helix</keyword>
<evidence type="ECO:0000256" key="1">
    <source>
        <dbReference type="SAM" id="Phobius"/>
    </source>
</evidence>
<keyword evidence="1" id="KW-0472">Membrane</keyword>
<evidence type="ECO:0000313" key="2">
    <source>
        <dbReference type="EMBL" id="AFZ84269.1"/>
    </source>
</evidence>
<accession>L0BAR6</accession>
<sequence>MMGTFDTCRWILEDLAATAAWIHVGPTTKGRRRKLQRCTVMGFRQLLLTLLGEECLASLVVVLFSDLIPRS</sequence>
<keyword evidence="1" id="KW-0812">Transmembrane</keyword>
<name>L0BAR6_9EURY</name>
<protein>
    <submittedName>
        <fullName evidence="2">Uncharacterized protein</fullName>
    </submittedName>
</protein>
<keyword evidence="2" id="KW-0614">Plasmid</keyword>
<dbReference type="AlphaFoldDB" id="L0BAR6"/>
<reference evidence="2" key="1">
    <citation type="journal article" date="2013" name="PLoS ONE">
        <title>Insights into dynamics of mobile genetic elements in hyperthermophilic environments from five new thermococcus plasmids.</title>
        <authorList>
            <person name="Krupovic M."/>
            <person name="Gonnet M."/>
            <person name="Hania W.B."/>
            <person name="Forterre P."/>
            <person name="Erauso G."/>
        </authorList>
    </citation>
    <scope>NUCLEOTIDE SEQUENCE</scope>
    <source>
        <plasmid evidence="2">pCIR10</plasmid>
    </source>
</reference>
<gene>
    <name evidence="2" type="ORF">c10-13</name>
</gene>